<gene>
    <name evidence="9" type="ORF">SAMN05421757_1232</name>
</gene>
<dbReference type="AlphaFoldDB" id="A0A239MK82"/>
<comment type="pathway">
    <text evidence="2">Glycan biosynthesis; alginate biosynthesis.</text>
</comment>
<keyword evidence="5 8" id="KW-0732">Signal</keyword>
<dbReference type="Proteomes" id="UP000198426">
    <property type="component" value="Unassembled WGS sequence"/>
</dbReference>
<dbReference type="GO" id="GO:0042597">
    <property type="term" value="C:periplasmic space"/>
    <property type="evidence" value="ECO:0007669"/>
    <property type="project" value="UniProtKB-SubCell"/>
</dbReference>
<evidence type="ECO:0000256" key="3">
    <source>
        <dbReference type="ARBA" id="ARBA00010033"/>
    </source>
</evidence>
<evidence type="ECO:0000256" key="8">
    <source>
        <dbReference type="SAM" id="SignalP"/>
    </source>
</evidence>
<feature type="chain" id="PRO_5012173023" description="Alginate biosynthesis protein AlgF" evidence="8">
    <location>
        <begin position="25"/>
        <end position="211"/>
    </location>
</feature>
<dbReference type="GO" id="GO:0042121">
    <property type="term" value="P:alginic acid biosynthetic process"/>
    <property type="evidence" value="ECO:0007669"/>
    <property type="project" value="UniProtKB-UniPathway"/>
</dbReference>
<dbReference type="OrthoDB" id="8390419at2"/>
<evidence type="ECO:0000256" key="2">
    <source>
        <dbReference type="ARBA" id="ARBA00005182"/>
    </source>
</evidence>
<evidence type="ECO:0000313" key="9">
    <source>
        <dbReference type="EMBL" id="SNT42512.1"/>
    </source>
</evidence>
<accession>A0A239MK82</accession>
<evidence type="ECO:0000256" key="6">
    <source>
        <dbReference type="ARBA" id="ARBA00022764"/>
    </source>
</evidence>
<proteinExistence type="inferred from homology"/>
<sequence>MTRALRALTLACLAALPAAGAAHAQADNGLYEAVRDPDASFVRLIIPGKTYGKVASAGVADLHNGVSNYIHVEPGEIKVAVEGAESSFTVAPRSFYSVVLAEDGTPVPLPDTLQSNPAKADITFFNLTDTDALDLFVPRARANVAEAVPQGQNSSVAVKAPLTLDFEVRAGDAVLASVAGVELRRKEGVTIIATGTGGDYTAFALENAFVN</sequence>
<feature type="signal peptide" evidence="8">
    <location>
        <begin position="1"/>
        <end position="24"/>
    </location>
</feature>
<keyword evidence="6" id="KW-0574">Periplasm</keyword>
<keyword evidence="10" id="KW-1185">Reference proteome</keyword>
<evidence type="ECO:0000313" key="10">
    <source>
        <dbReference type="Proteomes" id="UP000198426"/>
    </source>
</evidence>
<evidence type="ECO:0000256" key="7">
    <source>
        <dbReference type="ARBA" id="ARBA00022841"/>
    </source>
</evidence>
<keyword evidence="9" id="KW-0808">Transferase</keyword>
<reference evidence="9 10" key="1">
    <citation type="submission" date="2017-06" db="EMBL/GenBank/DDBJ databases">
        <authorList>
            <person name="Kim H.J."/>
            <person name="Triplett B.A."/>
        </authorList>
    </citation>
    <scope>NUCLEOTIDE SEQUENCE [LARGE SCALE GENOMIC DNA]</scope>
    <source>
        <strain evidence="9 10">DSM 29339</strain>
    </source>
</reference>
<dbReference type="InterPro" id="IPR035422">
    <property type="entry name" value="AlgF"/>
</dbReference>
<dbReference type="Pfam" id="PF11182">
    <property type="entry name" value="AlgF"/>
    <property type="match status" value="1"/>
</dbReference>
<comment type="similarity">
    <text evidence="3">Belongs to the AlgF family.</text>
</comment>
<evidence type="ECO:0000256" key="1">
    <source>
        <dbReference type="ARBA" id="ARBA00004418"/>
    </source>
</evidence>
<comment type="subcellular location">
    <subcellularLocation>
        <location evidence="1">Periplasm</location>
    </subcellularLocation>
</comment>
<dbReference type="UniPathway" id="UPA00286"/>
<dbReference type="RefSeq" id="WP_089235640.1">
    <property type="nucleotide sequence ID" value="NZ_FZOY01000023.1"/>
</dbReference>
<dbReference type="GO" id="GO:0016740">
    <property type="term" value="F:transferase activity"/>
    <property type="evidence" value="ECO:0007669"/>
    <property type="project" value="UniProtKB-KW"/>
</dbReference>
<protein>
    <recommendedName>
        <fullName evidence="4">Alginate biosynthesis protein AlgF</fullName>
    </recommendedName>
</protein>
<dbReference type="EMBL" id="FZOY01000023">
    <property type="protein sequence ID" value="SNT42512.1"/>
    <property type="molecule type" value="Genomic_DNA"/>
</dbReference>
<evidence type="ECO:0000256" key="4">
    <source>
        <dbReference type="ARBA" id="ARBA00013964"/>
    </source>
</evidence>
<organism evidence="9 10">
    <name type="scientific">Tropicimonas sediminicola</name>
    <dbReference type="NCBI Taxonomy" id="1031541"/>
    <lineage>
        <taxon>Bacteria</taxon>
        <taxon>Pseudomonadati</taxon>
        <taxon>Pseudomonadota</taxon>
        <taxon>Alphaproteobacteria</taxon>
        <taxon>Rhodobacterales</taxon>
        <taxon>Roseobacteraceae</taxon>
        <taxon>Tropicimonas</taxon>
    </lineage>
</organism>
<evidence type="ECO:0000256" key="5">
    <source>
        <dbReference type="ARBA" id="ARBA00022729"/>
    </source>
</evidence>
<keyword evidence="7" id="KW-0016">Alginate biosynthesis</keyword>
<name>A0A239MK82_9RHOB</name>